<sequence length="187" mass="21120">MAGWASNNQKLSAGVMNEYDVVWKPKFSQKFGVELMQNCDLPPPQKVFSGSDETVISSMNRVCGMMGREDDGEYEKLELLKALRLSQTRAREAERRAESLAKEKDFIANVLIKESLELFACRQWVKLLEVQVLMLQPHRQRPEKMGCRWGSEEEGDDDGEGISWIVALAICLGIAGVGVAFGCRYWL</sequence>
<dbReference type="InParanoid" id="A0A7J7CVC3"/>
<reference evidence="3 4" key="1">
    <citation type="journal article" date="2020" name="Nat. Commun.">
        <title>Genome of Tripterygium wilfordii and identification of cytochrome P450 involved in triptolide biosynthesis.</title>
        <authorList>
            <person name="Tu L."/>
            <person name="Su P."/>
            <person name="Zhang Z."/>
            <person name="Gao L."/>
            <person name="Wang J."/>
            <person name="Hu T."/>
            <person name="Zhou J."/>
            <person name="Zhang Y."/>
            <person name="Zhao Y."/>
            <person name="Liu Y."/>
            <person name="Song Y."/>
            <person name="Tong Y."/>
            <person name="Lu Y."/>
            <person name="Yang J."/>
            <person name="Xu C."/>
            <person name="Jia M."/>
            <person name="Peters R.J."/>
            <person name="Huang L."/>
            <person name="Gao W."/>
        </authorList>
    </citation>
    <scope>NUCLEOTIDE SEQUENCE [LARGE SCALE GENOMIC DNA]</scope>
    <source>
        <strain evidence="4">cv. XIE 37</strain>
        <tissue evidence="3">Leaf</tissue>
    </source>
</reference>
<organism evidence="3 4">
    <name type="scientific">Tripterygium wilfordii</name>
    <name type="common">Thunder God vine</name>
    <dbReference type="NCBI Taxonomy" id="458696"/>
    <lineage>
        <taxon>Eukaryota</taxon>
        <taxon>Viridiplantae</taxon>
        <taxon>Streptophyta</taxon>
        <taxon>Embryophyta</taxon>
        <taxon>Tracheophyta</taxon>
        <taxon>Spermatophyta</taxon>
        <taxon>Magnoliopsida</taxon>
        <taxon>eudicotyledons</taxon>
        <taxon>Gunneridae</taxon>
        <taxon>Pentapetalae</taxon>
        <taxon>rosids</taxon>
        <taxon>fabids</taxon>
        <taxon>Celastrales</taxon>
        <taxon>Celastraceae</taxon>
        <taxon>Tripterygium</taxon>
    </lineage>
</organism>
<evidence type="ECO:0000313" key="4">
    <source>
        <dbReference type="Proteomes" id="UP000593562"/>
    </source>
</evidence>
<evidence type="ECO:0000313" key="3">
    <source>
        <dbReference type="EMBL" id="KAF5738013.1"/>
    </source>
</evidence>
<keyword evidence="2" id="KW-0812">Transmembrane</keyword>
<feature type="coiled-coil region" evidence="1">
    <location>
        <begin position="83"/>
        <end position="110"/>
    </location>
</feature>
<keyword evidence="2" id="KW-0472">Membrane</keyword>
<dbReference type="AlphaFoldDB" id="A0A7J7CVC3"/>
<dbReference type="Proteomes" id="UP000593562">
    <property type="component" value="Unassembled WGS sequence"/>
</dbReference>
<keyword evidence="4" id="KW-1185">Reference proteome</keyword>
<gene>
    <name evidence="3" type="ORF">HS088_TW13G00906</name>
</gene>
<evidence type="ECO:0000256" key="1">
    <source>
        <dbReference type="SAM" id="Coils"/>
    </source>
</evidence>
<keyword evidence="1" id="KW-0175">Coiled coil</keyword>
<feature type="transmembrane region" description="Helical" evidence="2">
    <location>
        <begin position="161"/>
        <end position="183"/>
    </location>
</feature>
<dbReference type="PANTHER" id="PTHR33868:SF10">
    <property type="entry name" value="OS08G0483100 PROTEIN"/>
    <property type="match status" value="1"/>
</dbReference>
<protein>
    <submittedName>
        <fullName evidence="3">Uncharacterized protein</fullName>
    </submittedName>
</protein>
<name>A0A7J7CVC3_TRIWF</name>
<dbReference type="PANTHER" id="PTHR33868">
    <property type="entry name" value="EXPRESSED PROTEIN"/>
    <property type="match status" value="1"/>
</dbReference>
<comment type="caution">
    <text evidence="3">The sequence shown here is derived from an EMBL/GenBank/DDBJ whole genome shotgun (WGS) entry which is preliminary data.</text>
</comment>
<dbReference type="EMBL" id="JAAARO010000013">
    <property type="protein sequence ID" value="KAF5738013.1"/>
    <property type="molecule type" value="Genomic_DNA"/>
</dbReference>
<accession>A0A7J7CVC3</accession>
<keyword evidence="2" id="KW-1133">Transmembrane helix</keyword>
<proteinExistence type="predicted"/>
<evidence type="ECO:0000256" key="2">
    <source>
        <dbReference type="SAM" id="Phobius"/>
    </source>
</evidence>